<organism evidence="1 2">
    <name type="scientific">Pendulispora rubella</name>
    <dbReference type="NCBI Taxonomy" id="2741070"/>
    <lineage>
        <taxon>Bacteria</taxon>
        <taxon>Pseudomonadati</taxon>
        <taxon>Myxococcota</taxon>
        <taxon>Myxococcia</taxon>
        <taxon>Myxococcales</taxon>
        <taxon>Sorangiineae</taxon>
        <taxon>Pendulisporaceae</taxon>
        <taxon>Pendulispora</taxon>
    </lineage>
</organism>
<sequence length="78" mass="9059">MERINLNIPSEARKRLARLAQQSNQREGEFLRELVLKALGDAERREFMERVAAARTPERRARDLEIADAMERLRGEPG</sequence>
<accession>A0ABZ2L2H7</accession>
<gene>
    <name evidence="1" type="ORF">LVJ94_44680</name>
</gene>
<evidence type="ECO:0000313" key="1">
    <source>
        <dbReference type="EMBL" id="WXB03991.1"/>
    </source>
</evidence>
<keyword evidence="2" id="KW-1185">Reference proteome</keyword>
<reference evidence="1" key="1">
    <citation type="submission" date="2021-12" db="EMBL/GenBank/DDBJ databases">
        <title>Discovery of the Pendulisporaceae a myxobacterial family with distinct sporulation behavior and unique specialized metabolism.</title>
        <authorList>
            <person name="Garcia R."/>
            <person name="Popoff A."/>
            <person name="Bader C.D."/>
            <person name="Loehr J."/>
            <person name="Walesch S."/>
            <person name="Walt C."/>
            <person name="Boldt J."/>
            <person name="Bunk B."/>
            <person name="Haeckl F.J.F.P.J."/>
            <person name="Gunesch A.P."/>
            <person name="Birkelbach J."/>
            <person name="Nuebel U."/>
            <person name="Pietschmann T."/>
            <person name="Bach T."/>
            <person name="Mueller R."/>
        </authorList>
    </citation>
    <scope>NUCLEOTIDE SEQUENCE</scope>
    <source>
        <strain evidence="1">MSr11367</strain>
    </source>
</reference>
<dbReference type="RefSeq" id="WP_394833625.1">
    <property type="nucleotide sequence ID" value="NZ_CP089929.1"/>
</dbReference>
<name>A0ABZ2L2H7_9BACT</name>
<dbReference type="EMBL" id="CP089983">
    <property type="protein sequence ID" value="WXB03991.1"/>
    <property type="molecule type" value="Genomic_DNA"/>
</dbReference>
<protein>
    <submittedName>
        <fullName evidence="1">Uncharacterized protein</fullName>
    </submittedName>
</protein>
<dbReference type="Proteomes" id="UP001374803">
    <property type="component" value="Chromosome"/>
</dbReference>
<evidence type="ECO:0000313" key="2">
    <source>
        <dbReference type="Proteomes" id="UP001374803"/>
    </source>
</evidence>
<proteinExistence type="predicted"/>